<protein>
    <submittedName>
        <fullName evidence="1">Uncharacterized protein</fullName>
    </submittedName>
</protein>
<evidence type="ECO:0000313" key="2">
    <source>
        <dbReference type="Proteomes" id="UP000594638"/>
    </source>
</evidence>
<proteinExistence type="predicted"/>
<dbReference type="Proteomes" id="UP000594638">
    <property type="component" value="Unassembled WGS sequence"/>
</dbReference>
<keyword evidence="2" id="KW-1185">Reference proteome</keyword>
<dbReference type="InterPro" id="IPR021899">
    <property type="entry name" value="DUF3511"/>
</dbReference>
<name>A0A8S0UKE5_OLEEU</name>
<dbReference type="EMBL" id="CACTIH010009039">
    <property type="protein sequence ID" value="CAA3020518.1"/>
    <property type="molecule type" value="Genomic_DNA"/>
</dbReference>
<dbReference type="Pfam" id="PF12023">
    <property type="entry name" value="DUF3511"/>
    <property type="match status" value="1"/>
</dbReference>
<accession>A0A8S0UKE5</accession>
<gene>
    <name evidence="1" type="ORF">OLEA9_A070803</name>
</gene>
<reference evidence="1 2" key="1">
    <citation type="submission" date="2019-12" db="EMBL/GenBank/DDBJ databases">
        <authorList>
            <person name="Alioto T."/>
            <person name="Alioto T."/>
            <person name="Gomez Garrido J."/>
        </authorList>
    </citation>
    <scope>NUCLEOTIDE SEQUENCE [LARGE SCALE GENOMIC DNA]</scope>
</reference>
<dbReference type="OrthoDB" id="1677478at2759"/>
<dbReference type="AlphaFoldDB" id="A0A8S0UKE5"/>
<sequence length="60" mass="7110">MEKSKSFPYYSSSYAEARFGFEDRAKSFSFNGPEDNPEVKRRKRVASYNMYTMEDKYDGL</sequence>
<evidence type="ECO:0000313" key="1">
    <source>
        <dbReference type="EMBL" id="CAA3020518.1"/>
    </source>
</evidence>
<dbReference type="Gramene" id="OE9A070803T1">
    <property type="protein sequence ID" value="OE9A070803C1"/>
    <property type="gene ID" value="OE9A070803"/>
</dbReference>
<comment type="caution">
    <text evidence="1">The sequence shown here is derived from an EMBL/GenBank/DDBJ whole genome shotgun (WGS) entry which is preliminary data.</text>
</comment>
<organism evidence="1 2">
    <name type="scientific">Olea europaea subsp. europaea</name>
    <dbReference type="NCBI Taxonomy" id="158383"/>
    <lineage>
        <taxon>Eukaryota</taxon>
        <taxon>Viridiplantae</taxon>
        <taxon>Streptophyta</taxon>
        <taxon>Embryophyta</taxon>
        <taxon>Tracheophyta</taxon>
        <taxon>Spermatophyta</taxon>
        <taxon>Magnoliopsida</taxon>
        <taxon>eudicotyledons</taxon>
        <taxon>Gunneridae</taxon>
        <taxon>Pentapetalae</taxon>
        <taxon>asterids</taxon>
        <taxon>lamiids</taxon>
        <taxon>Lamiales</taxon>
        <taxon>Oleaceae</taxon>
        <taxon>Oleeae</taxon>
        <taxon>Olea</taxon>
    </lineage>
</organism>